<dbReference type="SUPFAM" id="SSF54593">
    <property type="entry name" value="Glyoxalase/Bleomycin resistance protein/Dihydroxybiphenyl dioxygenase"/>
    <property type="match status" value="1"/>
</dbReference>
<accession>A0A2N5XS88</accession>
<sequence>MRPSIKGILETPVYVDDLALSHAFYHGLLGFERMIEGDRLHAYNVAPAQTLIVFLRGTCDEDLWIRGEKVPGHRSDGPSHFAFRIEIKVLADWMAYLKAEGVDIESHVHWPLGGESIYFRDPFNNVVELATGGIWPNDAVVNS</sequence>
<dbReference type="Proteomes" id="UP000234881">
    <property type="component" value="Unassembled WGS sequence"/>
</dbReference>
<name>A0A2N5XS88_9HYPH</name>
<dbReference type="InterPro" id="IPR029068">
    <property type="entry name" value="Glyas_Bleomycin-R_OHBP_Dase"/>
</dbReference>
<dbReference type="RefSeq" id="WP_101533295.1">
    <property type="nucleotide sequence ID" value="NZ_PKUQ01000016.1"/>
</dbReference>
<dbReference type="Gene3D" id="3.10.180.10">
    <property type="entry name" value="2,3-Dihydroxybiphenyl 1,2-Dioxygenase, domain 1"/>
    <property type="match status" value="1"/>
</dbReference>
<dbReference type="Pfam" id="PF00903">
    <property type="entry name" value="Glyoxalase"/>
    <property type="match status" value="1"/>
</dbReference>
<evidence type="ECO:0000313" key="2">
    <source>
        <dbReference type="EMBL" id="PLW77278.1"/>
    </source>
</evidence>
<protein>
    <submittedName>
        <fullName evidence="2">Glyoxalase</fullName>
    </submittedName>
</protein>
<keyword evidence="3" id="KW-1185">Reference proteome</keyword>
<comment type="caution">
    <text evidence="2">The sequence shown here is derived from an EMBL/GenBank/DDBJ whole genome shotgun (WGS) entry which is preliminary data.</text>
</comment>
<organism evidence="2 3">
    <name type="scientific">Cohaesibacter celericrescens</name>
    <dbReference type="NCBI Taxonomy" id="2067669"/>
    <lineage>
        <taxon>Bacteria</taxon>
        <taxon>Pseudomonadati</taxon>
        <taxon>Pseudomonadota</taxon>
        <taxon>Alphaproteobacteria</taxon>
        <taxon>Hyphomicrobiales</taxon>
        <taxon>Cohaesibacteraceae</taxon>
    </lineage>
</organism>
<dbReference type="AlphaFoldDB" id="A0A2N5XS88"/>
<gene>
    <name evidence="2" type="ORF">C0081_07975</name>
</gene>
<dbReference type="InterPro" id="IPR037523">
    <property type="entry name" value="VOC_core"/>
</dbReference>
<proteinExistence type="predicted"/>
<dbReference type="InterPro" id="IPR004360">
    <property type="entry name" value="Glyas_Fos-R_dOase_dom"/>
</dbReference>
<dbReference type="EMBL" id="PKUQ01000016">
    <property type="protein sequence ID" value="PLW77278.1"/>
    <property type="molecule type" value="Genomic_DNA"/>
</dbReference>
<feature type="domain" description="VOC" evidence="1">
    <location>
        <begin position="7"/>
        <end position="132"/>
    </location>
</feature>
<dbReference type="PROSITE" id="PS51819">
    <property type="entry name" value="VOC"/>
    <property type="match status" value="1"/>
</dbReference>
<evidence type="ECO:0000259" key="1">
    <source>
        <dbReference type="PROSITE" id="PS51819"/>
    </source>
</evidence>
<dbReference type="OrthoDB" id="9812656at2"/>
<reference evidence="2 3" key="1">
    <citation type="submission" date="2018-01" db="EMBL/GenBank/DDBJ databases">
        <title>The draft genome sequence of Cohaesibacter sp. H1304.</title>
        <authorList>
            <person name="Wang N.-N."/>
            <person name="Du Z.-J."/>
        </authorList>
    </citation>
    <scope>NUCLEOTIDE SEQUENCE [LARGE SCALE GENOMIC DNA]</scope>
    <source>
        <strain evidence="2 3">H1304</strain>
    </source>
</reference>
<evidence type="ECO:0000313" key="3">
    <source>
        <dbReference type="Proteomes" id="UP000234881"/>
    </source>
</evidence>